<evidence type="ECO:0000256" key="3">
    <source>
        <dbReference type="ARBA" id="ARBA00022840"/>
    </source>
</evidence>
<keyword evidence="3 4" id="KW-0067">ATP-binding</keyword>
<dbReference type="SUPFAM" id="SSF56059">
    <property type="entry name" value="Glutathione synthetase ATP-binding domain-like"/>
    <property type="match status" value="1"/>
</dbReference>
<dbReference type="PANTHER" id="PTHR43585">
    <property type="entry name" value="FUMIPYRROLE BIOSYNTHESIS PROTEIN C"/>
    <property type="match status" value="1"/>
</dbReference>
<proteinExistence type="predicted"/>
<gene>
    <name evidence="6" type="ORF">Sxan_49940</name>
</gene>
<evidence type="ECO:0000256" key="1">
    <source>
        <dbReference type="ARBA" id="ARBA00022598"/>
    </source>
</evidence>
<dbReference type="AlphaFoldDB" id="A0A919H0K5"/>
<dbReference type="EMBL" id="BNEE01000006">
    <property type="protein sequence ID" value="GHI87630.1"/>
    <property type="molecule type" value="Genomic_DNA"/>
</dbReference>
<dbReference type="PROSITE" id="PS50975">
    <property type="entry name" value="ATP_GRASP"/>
    <property type="match status" value="1"/>
</dbReference>
<dbReference type="Pfam" id="PF13535">
    <property type="entry name" value="ATP-grasp_4"/>
    <property type="match status" value="1"/>
</dbReference>
<comment type="caution">
    <text evidence="6">The sequence shown here is derived from an EMBL/GenBank/DDBJ whole genome shotgun (WGS) entry which is preliminary data.</text>
</comment>
<dbReference type="Gene3D" id="3.30.470.20">
    <property type="entry name" value="ATP-grasp fold, B domain"/>
    <property type="match status" value="1"/>
</dbReference>
<name>A0A919H0K5_9ACTN</name>
<keyword evidence="1" id="KW-0436">Ligase</keyword>
<evidence type="ECO:0000256" key="4">
    <source>
        <dbReference type="PROSITE-ProRule" id="PRU00409"/>
    </source>
</evidence>
<dbReference type="GO" id="GO:0016874">
    <property type="term" value="F:ligase activity"/>
    <property type="evidence" value="ECO:0007669"/>
    <property type="project" value="UniProtKB-KW"/>
</dbReference>
<organism evidence="6 7">
    <name type="scientific">Streptomyces xanthophaeus</name>
    <dbReference type="NCBI Taxonomy" id="67385"/>
    <lineage>
        <taxon>Bacteria</taxon>
        <taxon>Bacillati</taxon>
        <taxon>Actinomycetota</taxon>
        <taxon>Actinomycetes</taxon>
        <taxon>Kitasatosporales</taxon>
        <taxon>Streptomycetaceae</taxon>
        <taxon>Streptomyces</taxon>
    </lineage>
</organism>
<dbReference type="PANTHER" id="PTHR43585:SF2">
    <property type="entry name" value="ATP-GRASP ENZYME FSQD"/>
    <property type="match status" value="1"/>
</dbReference>
<reference evidence="6" key="1">
    <citation type="submission" date="2020-09" db="EMBL/GenBank/DDBJ databases">
        <title>Whole genome shotgun sequence of Streptomyces xanthophaeus NBRC 12829.</title>
        <authorList>
            <person name="Komaki H."/>
            <person name="Tamura T."/>
        </authorList>
    </citation>
    <scope>NUCLEOTIDE SEQUENCE</scope>
    <source>
        <strain evidence="6">NBRC 12829</strain>
    </source>
</reference>
<dbReference type="Proteomes" id="UP000600026">
    <property type="component" value="Unassembled WGS sequence"/>
</dbReference>
<dbReference type="GO" id="GO:0005524">
    <property type="term" value="F:ATP binding"/>
    <property type="evidence" value="ECO:0007669"/>
    <property type="project" value="UniProtKB-UniRule"/>
</dbReference>
<evidence type="ECO:0000259" key="5">
    <source>
        <dbReference type="PROSITE" id="PS50975"/>
    </source>
</evidence>
<dbReference type="InterPro" id="IPR011761">
    <property type="entry name" value="ATP-grasp"/>
</dbReference>
<sequence length="407" mass="43828">MALRERAVVAALRVFDGPLVTIARSVDARAAKFFDHVLIGDFSDPDTALRVVLDFEKETGLKPAGIVPFIDPGLMPGRLIADHYGLPFLSRSSIEDSGINKNRMKDRLLAAGVATPRYLQADDLDAARAAVAEIGLPCVVKPSAFGGSLGVRLIRTEAEIEEAYTSVRQTIDATATFTVKNRGIQVEEFCTLVDEVSVEVLTHRGVTTVLAVTDKSHGPQPWFAEVGHRVPSIHSDRSDVLDLAVRACEALGLDHGVAHVEIRLEGDAEPQIMEVGARTAGDGIIDLVERALGISPYELHVRSYLDRLEDFPRPTPSGLAAIAVLKAPPGKIAAVRPAGEVDGAVRSYEVYAAPGAVSRAEQANYLDREGYVECYWPGAEPGSIPKAAHLDIAQRLSAEIFVMEETP</sequence>
<keyword evidence="7" id="KW-1185">Reference proteome</keyword>
<evidence type="ECO:0000313" key="6">
    <source>
        <dbReference type="EMBL" id="GHI87630.1"/>
    </source>
</evidence>
<feature type="domain" description="ATP-grasp" evidence="5">
    <location>
        <begin position="105"/>
        <end position="305"/>
    </location>
</feature>
<dbReference type="GO" id="GO:0046872">
    <property type="term" value="F:metal ion binding"/>
    <property type="evidence" value="ECO:0007669"/>
    <property type="project" value="InterPro"/>
</dbReference>
<evidence type="ECO:0000313" key="7">
    <source>
        <dbReference type="Proteomes" id="UP000600026"/>
    </source>
</evidence>
<protein>
    <recommendedName>
        <fullName evidence="5">ATP-grasp domain-containing protein</fullName>
    </recommendedName>
</protein>
<dbReference type="InterPro" id="IPR052032">
    <property type="entry name" value="ATP-dep_AA_Ligase"/>
</dbReference>
<keyword evidence="2 4" id="KW-0547">Nucleotide-binding</keyword>
<accession>A0A919H0K5</accession>
<evidence type="ECO:0000256" key="2">
    <source>
        <dbReference type="ARBA" id="ARBA00022741"/>
    </source>
</evidence>